<keyword evidence="2" id="KW-0964">Secreted</keyword>
<reference evidence="10" key="1">
    <citation type="journal article" date="2019" name="Int. J. Syst. Evol. Microbiol.">
        <title>The Global Catalogue of Microorganisms (GCM) 10K type strain sequencing project: providing services to taxonomists for standard genome sequencing and annotation.</title>
        <authorList>
            <consortium name="The Broad Institute Genomics Platform"/>
            <consortium name="The Broad Institute Genome Sequencing Center for Infectious Disease"/>
            <person name="Wu L."/>
            <person name="Ma J."/>
        </authorList>
    </citation>
    <scope>NUCLEOTIDE SEQUENCE [LARGE SCALE GENOMIC DNA]</scope>
    <source>
        <strain evidence="10">JCM 12607</strain>
    </source>
</reference>
<evidence type="ECO:0000256" key="2">
    <source>
        <dbReference type="ARBA" id="ARBA00022525"/>
    </source>
</evidence>
<sequence length="362" mass="34813">MNSNTFRLAALAVAAAPVALLVAAPAQAATATTTTTGGGRASAVVLRTALDVSLLNKTVDVPLRATLNEVHAPADAKETALSVRLDGVDGGRPVSVLAADVATAKATAGKHRAEGYSNVAKARVHVPGLPVLSLIEVEKVTSKAVCEVGRKPVAESNVLGHVSVLGKRIDLTAGGTTQVKVPAVGEVTLDLSKTHTTSRTAAATALQLKVAVNPLNLNVADVRGEITLAEATCETPKSTGPGNGDNGGTSNGGTSNGGSSDGGSSDGGSSNGGSSNGGSSGGGSTDGGSTSGGSGDGGNGGSGGNSDGGVKPQTGTGNEPAVDSNLAETGSSSATPYIAGGAAVLLAAGAGAVVVARRRAQG</sequence>
<gene>
    <name evidence="9" type="ORF">ACFQ2K_39885</name>
</gene>
<dbReference type="NCBIfam" id="NF041527">
    <property type="entry name" value="SCO1860_LAETG"/>
    <property type="match status" value="1"/>
</dbReference>
<keyword evidence="1" id="KW-0134">Cell wall</keyword>
<dbReference type="NCBIfam" id="TIGR01167">
    <property type="entry name" value="LPXTG_anchor"/>
    <property type="match status" value="1"/>
</dbReference>
<evidence type="ECO:0000313" key="10">
    <source>
        <dbReference type="Proteomes" id="UP001596915"/>
    </source>
</evidence>
<evidence type="ECO:0000256" key="4">
    <source>
        <dbReference type="ARBA" id="ARBA00023088"/>
    </source>
</evidence>
<organism evidence="9 10">
    <name type="scientific">Streptomyces sanglieri</name>
    <dbReference type="NCBI Taxonomy" id="193460"/>
    <lineage>
        <taxon>Bacteria</taxon>
        <taxon>Bacillati</taxon>
        <taxon>Actinomycetota</taxon>
        <taxon>Actinomycetes</taxon>
        <taxon>Kitasatosporales</taxon>
        <taxon>Streptomycetaceae</taxon>
        <taxon>Streptomyces</taxon>
    </lineage>
</organism>
<keyword evidence="6" id="KW-0812">Transmembrane</keyword>
<evidence type="ECO:0000313" key="9">
    <source>
        <dbReference type="EMBL" id="MFD0627889.1"/>
    </source>
</evidence>
<feature type="compositionally biased region" description="Gly residues" evidence="5">
    <location>
        <begin position="241"/>
        <end position="307"/>
    </location>
</feature>
<dbReference type="InterPro" id="IPR048202">
    <property type="entry name" value="SCO1860-like"/>
</dbReference>
<dbReference type="Proteomes" id="UP001596915">
    <property type="component" value="Unassembled WGS sequence"/>
</dbReference>
<feature type="chain" id="PRO_5045378926" evidence="7">
    <location>
        <begin position="29"/>
        <end position="362"/>
    </location>
</feature>
<proteinExistence type="predicted"/>
<evidence type="ECO:0000256" key="6">
    <source>
        <dbReference type="SAM" id="Phobius"/>
    </source>
</evidence>
<evidence type="ECO:0000256" key="5">
    <source>
        <dbReference type="SAM" id="MobiDB-lite"/>
    </source>
</evidence>
<keyword evidence="10" id="KW-1185">Reference proteome</keyword>
<comment type="caution">
    <text evidence="9">The sequence shown here is derived from an EMBL/GenBank/DDBJ whole genome shotgun (WGS) entry which is preliminary data.</text>
</comment>
<evidence type="ECO:0000256" key="7">
    <source>
        <dbReference type="SAM" id="SignalP"/>
    </source>
</evidence>
<feature type="compositionally biased region" description="Polar residues" evidence="5">
    <location>
        <begin position="326"/>
        <end position="335"/>
    </location>
</feature>
<keyword evidence="4" id="KW-0572">Peptidoglycan-anchor</keyword>
<dbReference type="PROSITE" id="PS50847">
    <property type="entry name" value="GRAM_POS_ANCHORING"/>
    <property type="match status" value="1"/>
</dbReference>
<evidence type="ECO:0000256" key="3">
    <source>
        <dbReference type="ARBA" id="ARBA00022729"/>
    </source>
</evidence>
<feature type="region of interest" description="Disordered" evidence="5">
    <location>
        <begin position="233"/>
        <end position="335"/>
    </location>
</feature>
<feature type="transmembrane region" description="Helical" evidence="6">
    <location>
        <begin position="337"/>
        <end position="356"/>
    </location>
</feature>
<keyword evidence="3 7" id="KW-0732">Signal</keyword>
<name>A0ABW2X7P6_9ACTN</name>
<evidence type="ECO:0000256" key="1">
    <source>
        <dbReference type="ARBA" id="ARBA00022512"/>
    </source>
</evidence>
<dbReference type="NCBIfam" id="NF041528">
    <property type="entry name" value="strep_LAETG"/>
    <property type="match status" value="1"/>
</dbReference>
<keyword evidence="6" id="KW-0472">Membrane</keyword>
<evidence type="ECO:0000259" key="8">
    <source>
        <dbReference type="PROSITE" id="PS50847"/>
    </source>
</evidence>
<accession>A0ABW2X7P6</accession>
<dbReference type="InterPro" id="IPR019931">
    <property type="entry name" value="LPXTG_anchor"/>
</dbReference>
<dbReference type="EMBL" id="JBHTGL010000008">
    <property type="protein sequence ID" value="MFD0627889.1"/>
    <property type="molecule type" value="Genomic_DNA"/>
</dbReference>
<feature type="signal peptide" evidence="7">
    <location>
        <begin position="1"/>
        <end position="28"/>
    </location>
</feature>
<keyword evidence="6" id="KW-1133">Transmembrane helix</keyword>
<protein>
    <submittedName>
        <fullName evidence="9">SCO1860 family LAETG-anchored protein</fullName>
    </submittedName>
</protein>
<feature type="domain" description="Gram-positive cocci surface proteins LPxTG" evidence="8">
    <location>
        <begin position="326"/>
        <end position="362"/>
    </location>
</feature>